<dbReference type="EMBL" id="QMDL01000003">
    <property type="protein sequence ID" value="RMJ02502.1"/>
    <property type="molecule type" value="Genomic_DNA"/>
</dbReference>
<evidence type="ECO:0000256" key="4">
    <source>
        <dbReference type="ARBA" id="ARBA00022723"/>
    </source>
</evidence>
<evidence type="ECO:0000259" key="8">
    <source>
        <dbReference type="Pfam" id="PF01551"/>
    </source>
</evidence>
<evidence type="ECO:0000256" key="6">
    <source>
        <dbReference type="ARBA" id="ARBA00022833"/>
    </source>
</evidence>
<comment type="caution">
    <text evidence="11">The sequence shown here is derived from an EMBL/GenBank/DDBJ whole genome shotgun (WGS) entry which is preliminary data.</text>
</comment>
<dbReference type="CDD" id="cd12797">
    <property type="entry name" value="M23_peptidase"/>
    <property type="match status" value="1"/>
</dbReference>
<dbReference type="InterPro" id="IPR050570">
    <property type="entry name" value="Cell_wall_metabolism_enzyme"/>
</dbReference>
<dbReference type="GO" id="GO:0030313">
    <property type="term" value="C:cell envelope"/>
    <property type="evidence" value="ECO:0007669"/>
    <property type="project" value="UniProtKB-SubCell"/>
</dbReference>
<gene>
    <name evidence="11" type="primary">mepM_2</name>
    <name evidence="11" type="ORF">DOQ08_01964</name>
</gene>
<keyword evidence="12" id="KW-1185">Reference proteome</keyword>
<dbReference type="SUPFAM" id="SSF51261">
    <property type="entry name" value="Duplicated hybrid motif"/>
    <property type="match status" value="1"/>
</dbReference>
<name>A0A3M2RB14_9GAMM</name>
<dbReference type="GO" id="GO:0004222">
    <property type="term" value="F:metalloendopeptidase activity"/>
    <property type="evidence" value="ECO:0007669"/>
    <property type="project" value="TreeGrafter"/>
</dbReference>
<keyword evidence="5 11" id="KW-0378">Hydrolase</keyword>
<dbReference type="EC" id="3.4.24.-" evidence="11"/>
<evidence type="ECO:0000259" key="10">
    <source>
        <dbReference type="Pfam" id="PF19425"/>
    </source>
</evidence>
<keyword evidence="4" id="KW-0479">Metal-binding</keyword>
<proteinExistence type="predicted"/>
<protein>
    <submittedName>
        <fullName evidence="11">Murein DD-endopeptidase MepM</fullName>
        <ecNumber evidence="11">3.4.24.-</ecNumber>
    </submittedName>
</protein>
<evidence type="ECO:0000256" key="5">
    <source>
        <dbReference type="ARBA" id="ARBA00022801"/>
    </source>
</evidence>
<evidence type="ECO:0000256" key="3">
    <source>
        <dbReference type="ARBA" id="ARBA00022670"/>
    </source>
</evidence>
<feature type="domain" description="M23ase beta-sheet core" evidence="8">
    <location>
        <begin position="303"/>
        <end position="398"/>
    </location>
</feature>
<comment type="subcellular location">
    <subcellularLocation>
        <location evidence="2">Cell envelope</location>
    </subcellularLocation>
</comment>
<evidence type="ECO:0000313" key="12">
    <source>
        <dbReference type="Proteomes" id="UP000265903"/>
    </source>
</evidence>
<evidence type="ECO:0000256" key="2">
    <source>
        <dbReference type="ARBA" id="ARBA00004196"/>
    </source>
</evidence>
<dbReference type="Pfam" id="PF19425">
    <property type="entry name" value="Csd3_N2"/>
    <property type="match status" value="1"/>
</dbReference>
<dbReference type="Gene3D" id="3.10.450.350">
    <property type="match status" value="2"/>
</dbReference>
<dbReference type="GO" id="GO:0006508">
    <property type="term" value="P:proteolysis"/>
    <property type="evidence" value="ECO:0007669"/>
    <property type="project" value="UniProtKB-KW"/>
</dbReference>
<dbReference type="Pfam" id="PF04225">
    <property type="entry name" value="LysM_OapA"/>
    <property type="match status" value="1"/>
</dbReference>
<dbReference type="GO" id="GO:0042834">
    <property type="term" value="F:peptidoglycan binding"/>
    <property type="evidence" value="ECO:0007669"/>
    <property type="project" value="InterPro"/>
</dbReference>
<dbReference type="InterPro" id="IPR045834">
    <property type="entry name" value="Csd3_N2"/>
</dbReference>
<evidence type="ECO:0000256" key="1">
    <source>
        <dbReference type="ARBA" id="ARBA00001947"/>
    </source>
</evidence>
<organism evidence="11 12">
    <name type="scientific">Marinobacter litoralis</name>
    <dbReference type="NCBI Taxonomy" id="187981"/>
    <lineage>
        <taxon>Bacteria</taxon>
        <taxon>Pseudomonadati</taxon>
        <taxon>Pseudomonadota</taxon>
        <taxon>Gammaproteobacteria</taxon>
        <taxon>Pseudomonadales</taxon>
        <taxon>Marinobacteraceae</taxon>
        <taxon>Marinobacter</taxon>
    </lineage>
</organism>
<feature type="domain" description="Csd3-like second N-terminal" evidence="10">
    <location>
        <begin position="172"/>
        <end position="290"/>
    </location>
</feature>
<dbReference type="PANTHER" id="PTHR21666">
    <property type="entry name" value="PEPTIDASE-RELATED"/>
    <property type="match status" value="1"/>
</dbReference>
<keyword evidence="6" id="KW-0862">Zinc</keyword>
<feature type="domain" description="Opacity-associated protein A LysM-like" evidence="9">
    <location>
        <begin position="78"/>
        <end position="157"/>
    </location>
</feature>
<reference evidence="11 12" key="1">
    <citation type="submission" date="2018-08" db="EMBL/GenBank/DDBJ databases">
        <title>Whole Genome Sequence of the Moderate Halophilic Marine Bacterium Marinobacter litoralis Sw-45.</title>
        <authorList>
            <person name="Musa H."/>
        </authorList>
    </citation>
    <scope>NUCLEOTIDE SEQUENCE [LARGE SCALE GENOMIC DNA]</scope>
    <source>
        <strain evidence="11 12">Sw-45</strain>
    </source>
</reference>
<dbReference type="InterPro" id="IPR016047">
    <property type="entry name" value="M23ase_b-sheet_dom"/>
</dbReference>
<dbReference type="GO" id="GO:0046872">
    <property type="term" value="F:metal ion binding"/>
    <property type="evidence" value="ECO:0007669"/>
    <property type="project" value="UniProtKB-KW"/>
</dbReference>
<sequence>MSPSADVEAKRMSYPVDLNQGTVSGSGAPVVSAPTTQNTAENVAVAAEPTSSVEQALAATKTPPVPVAIAAPEAPKLQWKEFRIKSGDTLSSLFQKAGFNDGVMLSVIHGEGEADKLQRLYAGEDIRFGLDGEGNLAAIELQRSRLESLKIEKTEDGYAGETEVREPEIRPAFAAGVIDGSLYLAAREAGMDDRLTMELAGIFGWDIDFVYDVRKGDRFEVVYEQLYIDGEEFSTGRILSAKFTNRGEENIALLYTDSNGESDYYTPEGQSMRKAFLRVPINARLSSPFNLQRRHPVLDIVRPHEGTDYAAPPGTPIKAAGNGRVKFAGWKGGYGRTVVLQHGDNITTLYAHMSRLGKGIKTGTRVKQGQTIGHVGSSGMVTGPHLHYEFRVNGVAKNSRTIKLPDAQPIPKSELARFKQVTSQSLAQLNVFLESQNQLALATDN</sequence>
<dbReference type="InterPro" id="IPR011055">
    <property type="entry name" value="Dup_hybrid_motif"/>
</dbReference>
<evidence type="ECO:0000313" key="11">
    <source>
        <dbReference type="EMBL" id="RMJ02502.1"/>
    </source>
</evidence>
<dbReference type="Pfam" id="PF01551">
    <property type="entry name" value="Peptidase_M23"/>
    <property type="match status" value="1"/>
</dbReference>
<evidence type="ECO:0000259" key="9">
    <source>
        <dbReference type="Pfam" id="PF04225"/>
    </source>
</evidence>
<dbReference type="PANTHER" id="PTHR21666:SF288">
    <property type="entry name" value="CELL DIVISION PROTEIN YTFB"/>
    <property type="match status" value="1"/>
</dbReference>
<keyword evidence="7" id="KW-0482">Metalloprotease</keyword>
<accession>A0A3M2RB14</accession>
<dbReference type="Proteomes" id="UP000265903">
    <property type="component" value="Unassembled WGS sequence"/>
</dbReference>
<evidence type="ECO:0000256" key="7">
    <source>
        <dbReference type="ARBA" id="ARBA00023049"/>
    </source>
</evidence>
<comment type="cofactor">
    <cofactor evidence="1">
        <name>Zn(2+)</name>
        <dbReference type="ChEBI" id="CHEBI:29105"/>
    </cofactor>
</comment>
<dbReference type="Gene3D" id="2.70.70.10">
    <property type="entry name" value="Glucose Permease (Domain IIA)"/>
    <property type="match status" value="1"/>
</dbReference>
<dbReference type="InterPro" id="IPR007340">
    <property type="entry name" value="LysM_Opacity-associatedA"/>
</dbReference>
<dbReference type="AlphaFoldDB" id="A0A3M2RB14"/>
<keyword evidence="3" id="KW-0645">Protease</keyword>